<evidence type="ECO:0000256" key="4">
    <source>
        <dbReference type="ARBA" id="ARBA00022989"/>
    </source>
</evidence>
<dbReference type="Gene3D" id="3.30.450.20">
    <property type="entry name" value="PAS domain"/>
    <property type="match status" value="1"/>
</dbReference>
<feature type="transmembrane region" description="Helical" evidence="6">
    <location>
        <begin position="118"/>
        <end position="147"/>
    </location>
</feature>
<comment type="caution">
    <text evidence="10">The sequence shown here is derived from an EMBL/GenBank/DDBJ whole genome shotgun (WGS) entry which is preliminary data.</text>
</comment>
<dbReference type="EMBL" id="MLJW01000618">
    <property type="protein sequence ID" value="OIQ84437.1"/>
    <property type="molecule type" value="Genomic_DNA"/>
</dbReference>
<feature type="domain" description="GGDEF" evidence="9">
    <location>
        <begin position="462"/>
        <end position="606"/>
    </location>
</feature>
<dbReference type="PROSITE" id="PS50113">
    <property type="entry name" value="PAC"/>
    <property type="match status" value="1"/>
</dbReference>
<gene>
    <name evidence="10" type="primary">gmr_162</name>
    <name evidence="10" type="ORF">GALL_337470</name>
</gene>
<dbReference type="Pfam" id="PF05231">
    <property type="entry name" value="MASE1"/>
    <property type="match status" value="1"/>
</dbReference>
<feature type="domain" description="PAC" evidence="8">
    <location>
        <begin position="378"/>
        <end position="430"/>
    </location>
</feature>
<dbReference type="AlphaFoldDB" id="A0A1J5R8G3"/>
<dbReference type="InterPro" id="IPR029787">
    <property type="entry name" value="Nucleotide_cyclase"/>
</dbReference>
<dbReference type="InterPro" id="IPR052155">
    <property type="entry name" value="Biofilm_reg_signaling"/>
</dbReference>
<feature type="transmembrane region" description="Helical" evidence="6">
    <location>
        <begin position="190"/>
        <end position="212"/>
    </location>
</feature>
<dbReference type="InterPro" id="IPR001610">
    <property type="entry name" value="PAC"/>
</dbReference>
<dbReference type="SUPFAM" id="SSF55785">
    <property type="entry name" value="PYP-like sensor domain (PAS domain)"/>
    <property type="match status" value="1"/>
</dbReference>
<dbReference type="InterPro" id="IPR000160">
    <property type="entry name" value="GGDEF_dom"/>
</dbReference>
<evidence type="ECO:0000259" key="9">
    <source>
        <dbReference type="PROSITE" id="PS50887"/>
    </source>
</evidence>
<feature type="transmembrane region" description="Helical" evidence="6">
    <location>
        <begin position="275"/>
        <end position="295"/>
    </location>
</feature>
<dbReference type="InterPro" id="IPR007895">
    <property type="entry name" value="MASE1"/>
</dbReference>
<comment type="subcellular location">
    <subcellularLocation>
        <location evidence="1">Cell membrane</location>
        <topology evidence="1">Multi-pass membrane protein</topology>
    </subcellularLocation>
</comment>
<dbReference type="InterPro" id="IPR000014">
    <property type="entry name" value="PAS"/>
</dbReference>
<evidence type="ECO:0000256" key="5">
    <source>
        <dbReference type="ARBA" id="ARBA00023136"/>
    </source>
</evidence>
<keyword evidence="5 6" id="KW-0472">Membrane</keyword>
<dbReference type="Pfam" id="PF00990">
    <property type="entry name" value="GGDEF"/>
    <property type="match status" value="1"/>
</dbReference>
<dbReference type="SUPFAM" id="SSF55073">
    <property type="entry name" value="Nucleotide cyclase"/>
    <property type="match status" value="1"/>
</dbReference>
<dbReference type="Gene3D" id="3.30.70.270">
    <property type="match status" value="1"/>
</dbReference>
<dbReference type="EC" id="3.1.4.52" evidence="10"/>
<dbReference type="FunFam" id="3.30.70.270:FF:000001">
    <property type="entry name" value="Diguanylate cyclase domain protein"/>
    <property type="match status" value="1"/>
</dbReference>
<dbReference type="CDD" id="cd01949">
    <property type="entry name" value="GGDEF"/>
    <property type="match status" value="1"/>
</dbReference>
<dbReference type="PANTHER" id="PTHR44757:SF2">
    <property type="entry name" value="BIOFILM ARCHITECTURE MAINTENANCE PROTEIN MBAA"/>
    <property type="match status" value="1"/>
</dbReference>
<evidence type="ECO:0000256" key="1">
    <source>
        <dbReference type="ARBA" id="ARBA00004651"/>
    </source>
</evidence>
<dbReference type="InterPro" id="IPR043128">
    <property type="entry name" value="Rev_trsase/Diguanyl_cyclase"/>
</dbReference>
<dbReference type="SMART" id="SM00267">
    <property type="entry name" value="GGDEF"/>
    <property type="match status" value="1"/>
</dbReference>
<dbReference type="GO" id="GO:0005886">
    <property type="term" value="C:plasma membrane"/>
    <property type="evidence" value="ECO:0007669"/>
    <property type="project" value="UniProtKB-SubCell"/>
</dbReference>
<dbReference type="PROSITE" id="PS50887">
    <property type="entry name" value="GGDEF"/>
    <property type="match status" value="1"/>
</dbReference>
<evidence type="ECO:0000259" key="8">
    <source>
        <dbReference type="PROSITE" id="PS50113"/>
    </source>
</evidence>
<organism evidence="10">
    <name type="scientific">mine drainage metagenome</name>
    <dbReference type="NCBI Taxonomy" id="410659"/>
    <lineage>
        <taxon>unclassified sequences</taxon>
        <taxon>metagenomes</taxon>
        <taxon>ecological metagenomes</taxon>
    </lineage>
</organism>
<evidence type="ECO:0000256" key="3">
    <source>
        <dbReference type="ARBA" id="ARBA00022692"/>
    </source>
</evidence>
<dbReference type="SMART" id="SM00091">
    <property type="entry name" value="PAS"/>
    <property type="match status" value="1"/>
</dbReference>
<dbReference type="InterPro" id="IPR035965">
    <property type="entry name" value="PAS-like_dom_sf"/>
</dbReference>
<name>A0A1J5R8G3_9ZZZZ</name>
<feature type="domain" description="PAS" evidence="7">
    <location>
        <begin position="306"/>
        <end position="375"/>
    </location>
</feature>
<protein>
    <submittedName>
        <fullName evidence="10">Cyclic di-GMP phosphodiesterase Gmr</fullName>
        <ecNumber evidence="10">3.1.4.52</ecNumber>
    </submittedName>
</protein>
<reference evidence="10" key="1">
    <citation type="submission" date="2016-10" db="EMBL/GenBank/DDBJ databases">
        <title>Sequence of Gallionella enrichment culture.</title>
        <authorList>
            <person name="Poehlein A."/>
            <person name="Muehling M."/>
            <person name="Daniel R."/>
        </authorList>
    </citation>
    <scope>NUCLEOTIDE SEQUENCE</scope>
</reference>
<feature type="transmembrane region" description="Helical" evidence="6">
    <location>
        <begin position="78"/>
        <end position="97"/>
    </location>
</feature>
<dbReference type="CDD" id="cd00130">
    <property type="entry name" value="PAS"/>
    <property type="match status" value="1"/>
</dbReference>
<evidence type="ECO:0000313" key="10">
    <source>
        <dbReference type="EMBL" id="OIQ84437.1"/>
    </source>
</evidence>
<dbReference type="NCBIfam" id="TIGR00229">
    <property type="entry name" value="sensory_box"/>
    <property type="match status" value="1"/>
</dbReference>
<evidence type="ECO:0000259" key="7">
    <source>
        <dbReference type="PROSITE" id="PS50112"/>
    </source>
</evidence>
<dbReference type="Pfam" id="PF08448">
    <property type="entry name" value="PAS_4"/>
    <property type="match status" value="1"/>
</dbReference>
<dbReference type="InterPro" id="IPR000700">
    <property type="entry name" value="PAS-assoc_C"/>
</dbReference>
<evidence type="ECO:0000256" key="2">
    <source>
        <dbReference type="ARBA" id="ARBA00022475"/>
    </source>
</evidence>
<feature type="transmembrane region" description="Helical" evidence="6">
    <location>
        <begin position="218"/>
        <end position="236"/>
    </location>
</feature>
<proteinExistence type="predicted"/>
<dbReference type="InterPro" id="IPR013656">
    <property type="entry name" value="PAS_4"/>
</dbReference>
<keyword evidence="2" id="KW-1003">Cell membrane</keyword>
<feature type="transmembrane region" description="Helical" evidence="6">
    <location>
        <begin position="159"/>
        <end position="178"/>
    </location>
</feature>
<accession>A0A1J5R8G3</accession>
<keyword evidence="3 6" id="KW-0812">Transmembrane</keyword>
<keyword evidence="10" id="KW-0378">Hydrolase</keyword>
<keyword evidence="4 6" id="KW-1133">Transmembrane helix</keyword>
<evidence type="ECO:0000256" key="6">
    <source>
        <dbReference type="SAM" id="Phobius"/>
    </source>
</evidence>
<feature type="transmembrane region" description="Helical" evidence="6">
    <location>
        <begin position="243"/>
        <end position="263"/>
    </location>
</feature>
<sequence>MLDSLISPRIMEPVKLLGVALLYALLDKFTLTYLAGNGAISMISFPSGLALAAVLIGGQRYAASVFLGALALHATTSGSTVLMSTGLAAGSALEALLGARLLTHGVKFNPDFKRLKDFLLLILLAGFMGAAIGALIGTTTLLTAGFITSADYFSSLLHWWMGHVLGIILLTPFILVWRRPPTGWLEPRRLVEVALLFGIAFLVGQVVFRGWFNDIAGPYAYGFFMFMFVALAAVRLDIHGTLCLLIMVALQAISGAIHGTGYFAADIASTHLVNYWLYMVTLSLVGVMLATYIAAESQDKELLREQEEFFRMIAENIDDLIAVLDLKGRRLYNSPSYAKLFGDLKAFQHTDSFAELHPDDRERVKQVFRETVRTGVGQRIEFRFLLADGSTRDMESRGGLIRNSKGQPRLVVVVSRDITERKKIEEKIRSLAFYDTLTQLPNRRMLDDRLGQAMAASKRNGKYAALLFLDLDNFKPLNDRYGHNVGDLLLIEVAHRITACVREADTVARFGGDEFVVMLGALTVDKAESMQQAETVAEKIRISLAEPYRLTIEPDGIVIEHHCTSSIGVVLFLDHDASKEEIIRWADMAMYQAKDDGRNLIRFYPRD</sequence>
<dbReference type="PANTHER" id="PTHR44757">
    <property type="entry name" value="DIGUANYLATE CYCLASE DGCP"/>
    <property type="match status" value="1"/>
</dbReference>
<dbReference type="GO" id="GO:0071111">
    <property type="term" value="F:cyclic-guanylate-specific phosphodiesterase activity"/>
    <property type="evidence" value="ECO:0007669"/>
    <property type="project" value="UniProtKB-EC"/>
</dbReference>
<dbReference type="NCBIfam" id="TIGR00254">
    <property type="entry name" value="GGDEF"/>
    <property type="match status" value="1"/>
</dbReference>
<dbReference type="PROSITE" id="PS50112">
    <property type="entry name" value="PAS"/>
    <property type="match status" value="1"/>
</dbReference>
<dbReference type="SMART" id="SM00086">
    <property type="entry name" value="PAC"/>
    <property type="match status" value="1"/>
</dbReference>